<evidence type="ECO:0000256" key="3">
    <source>
        <dbReference type="ARBA" id="ARBA00022723"/>
    </source>
</evidence>
<dbReference type="SUPFAM" id="SSF53213">
    <property type="entry name" value="LigB-like"/>
    <property type="match status" value="1"/>
</dbReference>
<name>A0A3D9L2R6_MARFU</name>
<evidence type="ECO:0000256" key="4">
    <source>
        <dbReference type="ARBA" id="ARBA00022833"/>
    </source>
</evidence>
<dbReference type="OrthoDB" id="9790889at2"/>
<organism evidence="7 8">
    <name type="scientific">Marinoscillum furvescens DSM 4134</name>
    <dbReference type="NCBI Taxonomy" id="1122208"/>
    <lineage>
        <taxon>Bacteria</taxon>
        <taxon>Pseudomonadati</taxon>
        <taxon>Bacteroidota</taxon>
        <taxon>Cytophagia</taxon>
        <taxon>Cytophagales</taxon>
        <taxon>Reichenbachiellaceae</taxon>
        <taxon>Marinoscillum</taxon>
    </lineage>
</organism>
<keyword evidence="3" id="KW-0479">Metal-binding</keyword>
<evidence type="ECO:0000313" key="8">
    <source>
        <dbReference type="Proteomes" id="UP000256779"/>
    </source>
</evidence>
<proteinExistence type="inferred from homology"/>
<dbReference type="PANTHER" id="PTHR30096">
    <property type="entry name" value="4,5-DOPA DIOXYGENASE EXTRADIOL-LIKE PROTEIN"/>
    <property type="match status" value="1"/>
</dbReference>
<evidence type="ECO:0000313" key="7">
    <source>
        <dbReference type="EMBL" id="RED98915.1"/>
    </source>
</evidence>
<keyword evidence="5" id="KW-0560">Oxidoreductase</keyword>
<dbReference type="GO" id="GO:0008198">
    <property type="term" value="F:ferrous iron binding"/>
    <property type="evidence" value="ECO:0007669"/>
    <property type="project" value="InterPro"/>
</dbReference>
<dbReference type="AlphaFoldDB" id="A0A3D9L2R6"/>
<dbReference type="NCBIfam" id="NF007914">
    <property type="entry name" value="PRK10628.1"/>
    <property type="match status" value="1"/>
</dbReference>
<evidence type="ECO:0000259" key="6">
    <source>
        <dbReference type="Pfam" id="PF02900"/>
    </source>
</evidence>
<dbReference type="EMBL" id="QREG01000009">
    <property type="protein sequence ID" value="RED98915.1"/>
    <property type="molecule type" value="Genomic_DNA"/>
</dbReference>
<keyword evidence="4" id="KW-0862">Zinc</keyword>
<dbReference type="CDD" id="cd07363">
    <property type="entry name" value="45_DOPA_Dioxygenase"/>
    <property type="match status" value="1"/>
</dbReference>
<evidence type="ECO:0000256" key="2">
    <source>
        <dbReference type="ARBA" id="ARBA00007581"/>
    </source>
</evidence>
<evidence type="ECO:0000256" key="1">
    <source>
        <dbReference type="ARBA" id="ARBA00001947"/>
    </source>
</evidence>
<keyword evidence="7" id="KW-0223">Dioxygenase</keyword>
<comment type="caution">
    <text evidence="7">The sequence shown here is derived from an EMBL/GenBank/DDBJ whole genome shotgun (WGS) entry which is preliminary data.</text>
</comment>
<dbReference type="GO" id="GO:0008270">
    <property type="term" value="F:zinc ion binding"/>
    <property type="evidence" value="ECO:0007669"/>
    <property type="project" value="InterPro"/>
</dbReference>
<keyword evidence="8" id="KW-1185">Reference proteome</keyword>
<dbReference type="Proteomes" id="UP000256779">
    <property type="component" value="Unassembled WGS sequence"/>
</dbReference>
<evidence type="ECO:0000256" key="5">
    <source>
        <dbReference type="ARBA" id="ARBA00023002"/>
    </source>
</evidence>
<comment type="similarity">
    <text evidence="2">Belongs to the DODA-type extradiol aromatic ring-opening dioxygenase family.</text>
</comment>
<reference evidence="7 8" key="1">
    <citation type="submission" date="2018-07" db="EMBL/GenBank/DDBJ databases">
        <title>Genomic Encyclopedia of Type Strains, Phase IV (KMG-IV): sequencing the most valuable type-strain genomes for metagenomic binning, comparative biology and taxonomic classification.</title>
        <authorList>
            <person name="Goeker M."/>
        </authorList>
    </citation>
    <scope>NUCLEOTIDE SEQUENCE [LARGE SCALE GENOMIC DNA]</scope>
    <source>
        <strain evidence="7 8">DSM 4134</strain>
    </source>
</reference>
<comment type="cofactor">
    <cofactor evidence="1">
        <name>Zn(2+)</name>
        <dbReference type="ChEBI" id="CHEBI:29105"/>
    </cofactor>
</comment>
<dbReference type="InterPro" id="IPR014436">
    <property type="entry name" value="Extradiol_dOase_DODA"/>
</dbReference>
<dbReference type="GO" id="GO:0016702">
    <property type="term" value="F:oxidoreductase activity, acting on single donors with incorporation of molecular oxygen, incorporation of two atoms of oxygen"/>
    <property type="evidence" value="ECO:0007669"/>
    <property type="project" value="UniProtKB-ARBA"/>
</dbReference>
<gene>
    <name evidence="7" type="ORF">C7460_109107</name>
</gene>
<accession>A0A3D9L2R6</accession>
<dbReference type="InterPro" id="IPR004183">
    <property type="entry name" value="Xdiol_dOase_suB"/>
</dbReference>
<sequence>MKRKDFIKSLAVVPAMGTSLKALSGIARHFPESPLMPVLFVGHGNPMNAITENEITRGWRQMAKGLEPTAVLCVSAHWETKGSYVTMSSAPRTIHDFGGFPKELFEVQYPAPGAPELAREVISSVKNRSVQEDHDWGLDHGTWSVLIKMFPEANVPVFQLSLDTQLSPKEHYQLAQELQGLRRKGVLIVGSGNIVHNLRAAKWDSNEPYDWALDFDEQVKSYIQQGTHDLLQRSEQLSPEARLAIPTPEHYLPLLYALALQQKDEPVSFFNETIEMGSMAMRSFVIGGNA</sequence>
<dbReference type="Pfam" id="PF02900">
    <property type="entry name" value="LigB"/>
    <property type="match status" value="1"/>
</dbReference>
<dbReference type="PIRSF" id="PIRSF006157">
    <property type="entry name" value="Doxgns_DODA"/>
    <property type="match status" value="1"/>
</dbReference>
<dbReference type="PANTHER" id="PTHR30096:SF0">
    <property type="entry name" value="4,5-DOPA DIOXYGENASE EXTRADIOL-LIKE PROTEIN"/>
    <property type="match status" value="1"/>
</dbReference>
<feature type="domain" description="Extradiol ring-cleavage dioxygenase class III enzyme subunit B" evidence="6">
    <location>
        <begin position="53"/>
        <end position="266"/>
    </location>
</feature>
<dbReference type="Gene3D" id="3.40.830.10">
    <property type="entry name" value="LigB-like"/>
    <property type="match status" value="1"/>
</dbReference>
<protein>
    <submittedName>
        <fullName evidence="7">4,5-DOPA dioxygenase extradiol</fullName>
    </submittedName>
</protein>